<dbReference type="InParanoid" id="A0A7R8YSG3"/>
<proteinExistence type="predicted"/>
<dbReference type="PROSITE" id="PS50940">
    <property type="entry name" value="CHIT_BIND_II"/>
    <property type="match status" value="2"/>
</dbReference>
<sequence>MAKGILIYFVVNILALTARYIFVEADTCDGSGQPFDREANSANCTEFFVCGTTPNVYSTEECHHGTGFNLETKTCSWRTSTGATTCFVQNGPDKCENKPGTILDKMRDQCVPEFTIVELTDGARPDCTLDQTNKNKYGGKFVADPTNCAGYYLCQDGERYKGSCDAKIYNFDPVQQRCTYKENLPCSVEDPDICTAYYLCNGGTAGEQHFCKAGLYFDDGKCVSQRPSRCTCEDWSKILSGKFPHAEKNKYWECKDGMRQEKTCMPGTIWSQDDESCVATS</sequence>
<name>A0A7R8YSG3_HERIL</name>
<feature type="signal peptide" evidence="1">
    <location>
        <begin position="1"/>
        <end position="25"/>
    </location>
</feature>
<reference evidence="3 4" key="1">
    <citation type="submission" date="2020-11" db="EMBL/GenBank/DDBJ databases">
        <authorList>
            <person name="Wallbank WR R."/>
            <person name="Pardo Diaz C."/>
            <person name="Kozak K."/>
            <person name="Martin S."/>
            <person name="Jiggins C."/>
            <person name="Moest M."/>
            <person name="Warren A I."/>
            <person name="Generalovic N T."/>
            <person name="Byers J.R.P. K."/>
            <person name="Montejo-Kovacevich G."/>
            <person name="Yen C E."/>
        </authorList>
    </citation>
    <scope>NUCLEOTIDE SEQUENCE [LARGE SCALE GENOMIC DNA]</scope>
</reference>
<dbReference type="Proteomes" id="UP000594454">
    <property type="component" value="Chromosome 2"/>
</dbReference>
<dbReference type="EMBL" id="LR899010">
    <property type="protein sequence ID" value="CAD7080549.1"/>
    <property type="molecule type" value="Genomic_DNA"/>
</dbReference>
<dbReference type="SMART" id="SM00494">
    <property type="entry name" value="ChtBD2"/>
    <property type="match status" value="3"/>
</dbReference>
<accession>A0A7R8YSG3</accession>
<dbReference type="InterPro" id="IPR036508">
    <property type="entry name" value="Chitin-bd_dom_sf"/>
</dbReference>
<evidence type="ECO:0000313" key="4">
    <source>
        <dbReference type="Proteomes" id="UP000594454"/>
    </source>
</evidence>
<feature type="domain" description="Chitin-binding type-2" evidence="2">
    <location>
        <begin position="25"/>
        <end position="88"/>
    </location>
</feature>
<feature type="chain" id="PRO_5031528483" description="Chitin-binding type-2 domain-containing protein" evidence="1">
    <location>
        <begin position="26"/>
        <end position="281"/>
    </location>
</feature>
<organism evidence="3 4">
    <name type="scientific">Hermetia illucens</name>
    <name type="common">Black soldier fly</name>
    <dbReference type="NCBI Taxonomy" id="343691"/>
    <lineage>
        <taxon>Eukaryota</taxon>
        <taxon>Metazoa</taxon>
        <taxon>Ecdysozoa</taxon>
        <taxon>Arthropoda</taxon>
        <taxon>Hexapoda</taxon>
        <taxon>Insecta</taxon>
        <taxon>Pterygota</taxon>
        <taxon>Neoptera</taxon>
        <taxon>Endopterygota</taxon>
        <taxon>Diptera</taxon>
        <taxon>Brachycera</taxon>
        <taxon>Stratiomyomorpha</taxon>
        <taxon>Stratiomyidae</taxon>
        <taxon>Hermetiinae</taxon>
        <taxon>Hermetia</taxon>
    </lineage>
</organism>
<dbReference type="SUPFAM" id="SSF57625">
    <property type="entry name" value="Invertebrate chitin-binding proteins"/>
    <property type="match status" value="3"/>
</dbReference>
<protein>
    <recommendedName>
        <fullName evidence="2">Chitin-binding type-2 domain-containing protein</fullName>
    </recommendedName>
</protein>
<dbReference type="GO" id="GO:0008061">
    <property type="term" value="F:chitin binding"/>
    <property type="evidence" value="ECO:0007669"/>
    <property type="project" value="InterPro"/>
</dbReference>
<dbReference type="AlphaFoldDB" id="A0A7R8YSG3"/>
<keyword evidence="4" id="KW-1185">Reference proteome</keyword>
<evidence type="ECO:0000313" key="3">
    <source>
        <dbReference type="EMBL" id="CAD7080549.1"/>
    </source>
</evidence>
<dbReference type="OrthoDB" id="6020543at2759"/>
<evidence type="ECO:0000259" key="2">
    <source>
        <dbReference type="PROSITE" id="PS50940"/>
    </source>
</evidence>
<keyword evidence="1" id="KW-0732">Signal</keyword>
<dbReference type="Gene3D" id="2.170.140.10">
    <property type="entry name" value="Chitin binding domain"/>
    <property type="match status" value="2"/>
</dbReference>
<dbReference type="GO" id="GO:0005576">
    <property type="term" value="C:extracellular region"/>
    <property type="evidence" value="ECO:0007669"/>
    <property type="project" value="InterPro"/>
</dbReference>
<dbReference type="InterPro" id="IPR002557">
    <property type="entry name" value="Chitin-bd_dom"/>
</dbReference>
<gene>
    <name evidence="3" type="ORF">HERILL_LOCUS3697</name>
</gene>
<evidence type="ECO:0000256" key="1">
    <source>
        <dbReference type="SAM" id="SignalP"/>
    </source>
</evidence>
<feature type="domain" description="Chitin-binding type-2" evidence="2">
    <location>
        <begin position="124"/>
        <end position="188"/>
    </location>
</feature>
<dbReference type="Pfam" id="PF01607">
    <property type="entry name" value="CBM_14"/>
    <property type="match status" value="2"/>
</dbReference>